<comment type="caution">
    <text evidence="11">The sequence shown here is derived from an EMBL/GenBank/DDBJ whole genome shotgun (WGS) entry which is preliminary data.</text>
</comment>
<feature type="signal peptide" evidence="10">
    <location>
        <begin position="1"/>
        <end position="26"/>
    </location>
</feature>
<evidence type="ECO:0000256" key="3">
    <source>
        <dbReference type="ARBA" id="ARBA00022692"/>
    </source>
</evidence>
<evidence type="ECO:0000256" key="4">
    <source>
        <dbReference type="ARBA" id="ARBA00022801"/>
    </source>
</evidence>
<evidence type="ECO:0000313" key="12">
    <source>
        <dbReference type="Proteomes" id="UP001295423"/>
    </source>
</evidence>
<dbReference type="EMBL" id="CAKOGP040001113">
    <property type="protein sequence ID" value="CAJ1943465.1"/>
    <property type="molecule type" value="Genomic_DNA"/>
</dbReference>
<comment type="similarity">
    <text evidence="2">Belongs to the glycosyl hydrolase 99 family.</text>
</comment>
<feature type="compositionally biased region" description="Pro residues" evidence="9">
    <location>
        <begin position="98"/>
        <end position="109"/>
    </location>
</feature>
<keyword evidence="10" id="KW-0732">Signal</keyword>
<feature type="compositionally biased region" description="Pro residues" evidence="9">
    <location>
        <begin position="116"/>
        <end position="141"/>
    </location>
</feature>
<dbReference type="InterPro" id="IPR036426">
    <property type="entry name" value="Bulb-type_lectin_dom_sf"/>
</dbReference>
<feature type="compositionally biased region" description="Pro residues" evidence="9">
    <location>
        <begin position="293"/>
        <end position="354"/>
    </location>
</feature>
<feature type="chain" id="PRO_5041981979" description="Bulb-type lectin domain-containing protein" evidence="10">
    <location>
        <begin position="27"/>
        <end position="834"/>
    </location>
</feature>
<dbReference type="Proteomes" id="UP001295423">
    <property type="component" value="Unassembled WGS sequence"/>
</dbReference>
<evidence type="ECO:0000256" key="1">
    <source>
        <dbReference type="ARBA" id="ARBA00004323"/>
    </source>
</evidence>
<dbReference type="AlphaFoldDB" id="A0AAD2FLX7"/>
<keyword evidence="3" id="KW-0812">Transmembrane</keyword>
<dbReference type="Gene3D" id="2.90.10.10">
    <property type="entry name" value="Bulb-type lectin domain"/>
    <property type="match status" value="1"/>
</dbReference>
<keyword evidence="4" id="KW-0378">Hydrolase</keyword>
<dbReference type="PANTHER" id="PTHR48125">
    <property type="entry name" value="LP07818P1"/>
    <property type="match status" value="1"/>
</dbReference>
<evidence type="ECO:0000256" key="7">
    <source>
        <dbReference type="ARBA" id="ARBA00023034"/>
    </source>
</evidence>
<accession>A0AAD2FLX7</accession>
<evidence type="ECO:0000256" key="8">
    <source>
        <dbReference type="ARBA" id="ARBA00023136"/>
    </source>
</evidence>
<evidence type="ECO:0000256" key="9">
    <source>
        <dbReference type="SAM" id="MobiDB-lite"/>
    </source>
</evidence>
<feature type="region of interest" description="Disordered" evidence="9">
    <location>
        <begin position="94"/>
        <end position="141"/>
    </location>
</feature>
<evidence type="ECO:0008006" key="13">
    <source>
        <dbReference type="Google" id="ProtNLM"/>
    </source>
</evidence>
<keyword evidence="5" id="KW-0735">Signal-anchor</keyword>
<dbReference type="InterPro" id="IPR026071">
    <property type="entry name" value="Glyco_Hydrolase_99"/>
</dbReference>
<dbReference type="SUPFAM" id="SSF51110">
    <property type="entry name" value="alpha-D-mannose-specific plant lectins"/>
    <property type="match status" value="2"/>
</dbReference>
<name>A0AAD2FLX7_9STRA</name>
<gene>
    <name evidence="11" type="ORF">CYCCA115_LOCUS8454</name>
</gene>
<evidence type="ECO:0000256" key="10">
    <source>
        <dbReference type="SAM" id="SignalP"/>
    </source>
</evidence>
<keyword evidence="12" id="KW-1185">Reference proteome</keyword>
<proteinExistence type="inferred from homology"/>
<dbReference type="GO" id="GO:0016798">
    <property type="term" value="F:hydrolase activity, acting on glycosyl bonds"/>
    <property type="evidence" value="ECO:0007669"/>
    <property type="project" value="InterPro"/>
</dbReference>
<evidence type="ECO:0000256" key="2">
    <source>
        <dbReference type="ARBA" id="ARBA00009559"/>
    </source>
</evidence>
<dbReference type="Pfam" id="PF16317">
    <property type="entry name" value="Glyco_hydro_99"/>
    <property type="match status" value="1"/>
</dbReference>
<evidence type="ECO:0000256" key="6">
    <source>
        <dbReference type="ARBA" id="ARBA00022989"/>
    </source>
</evidence>
<dbReference type="Gene3D" id="2.90.10.30">
    <property type="match status" value="1"/>
</dbReference>
<evidence type="ECO:0000313" key="11">
    <source>
        <dbReference type="EMBL" id="CAJ1943465.1"/>
    </source>
</evidence>
<comment type="subcellular location">
    <subcellularLocation>
        <location evidence="1">Golgi apparatus membrane</location>
        <topology evidence="1">Single-pass type II membrane protein</topology>
    </subcellularLocation>
</comment>
<keyword evidence="7" id="KW-0333">Golgi apparatus</keyword>
<dbReference type="PANTHER" id="PTHR48125:SF10">
    <property type="entry name" value="OS12G0136300 PROTEIN"/>
    <property type="match status" value="1"/>
</dbReference>
<protein>
    <recommendedName>
        <fullName evidence="13">Bulb-type lectin domain-containing protein</fullName>
    </recommendedName>
</protein>
<evidence type="ECO:0000256" key="5">
    <source>
        <dbReference type="ARBA" id="ARBA00022968"/>
    </source>
</evidence>
<dbReference type="GO" id="GO:0000139">
    <property type="term" value="C:Golgi membrane"/>
    <property type="evidence" value="ECO:0007669"/>
    <property type="project" value="UniProtKB-SubCell"/>
</dbReference>
<dbReference type="Gene3D" id="3.20.20.80">
    <property type="entry name" value="Glycosidases"/>
    <property type="match status" value="1"/>
</dbReference>
<keyword evidence="6" id="KW-1133">Transmembrane helix</keyword>
<organism evidence="11 12">
    <name type="scientific">Cylindrotheca closterium</name>
    <dbReference type="NCBI Taxonomy" id="2856"/>
    <lineage>
        <taxon>Eukaryota</taxon>
        <taxon>Sar</taxon>
        <taxon>Stramenopiles</taxon>
        <taxon>Ochrophyta</taxon>
        <taxon>Bacillariophyta</taxon>
        <taxon>Bacillariophyceae</taxon>
        <taxon>Bacillariophycidae</taxon>
        <taxon>Bacillariales</taxon>
        <taxon>Bacillariaceae</taxon>
        <taxon>Cylindrotheca</taxon>
    </lineage>
</organism>
<sequence length="834" mass="94120">MRTVVASSLLPCLLLLLSRSFNLVKAEKLRRGSGKQNDEMDDMSLLTTFDEFDAFEATRSLSTGILPERKTPPYPLGDSKCGLLRKQHPGCIRVSAPNKPPSIPTPPPNLFNEELSPPPTTLPTTAPTPLPTLLPTPPPTPPPTILPTTTPSSVPTEVANRPLNCVQSIQNDGGAAELTIEHTARFYKGDVHCLSVNGQEAYFGYTWTNQFGLFVNGQSVWELPYPQTLEPVFRWTFQGDGNLVMRNENDKVLWMTGTCCYSGSRLKVSMERVWIESRTESQLWSEPFFVTPAPSPPPTPPPTRPPTPPPTPSPTVKPPPSPPPSPGPTRSPTPPPTPGPTRPPTPLPTNPPTRPQDQSLRCVQNVSGDQITIPIDAIYRKGDVHCLRQGDGTEAYFGYTWSNQFGLFVNGRNVWTAPDSQVASFDRWSFQGDGNLVLREGGGRSIWTTQSDGNSNSNLRVSSERVWIERATGSTAWSQPPYLGQPPIQPPISNDKPNPHGGLQYYAYYYPWYLRNNWSRHGYQDEPLLGKYGTNEVGVAEQHIEWALQTGISTWIVSWWGPNSLAMKHFKQGMMNAPSLNKMKFCMLYETVILDDRGSWRDGSKEEALYRDLRVIVDEFFNNPSYLKINGRPVIIFYISRSRMPYEAGFNGPAVIANMRRRLGHNIYFIADEPFFDYNNKSPDGNENAFKNGKQVFDAYTTYNMFQDSRVRRGETATDYQLRESMPVWKRWAEKLPLFPNVMPQYYDFRGHKPLLGNSNDFMKQLRAVACLPRTNFNGAPHIMMITSFNEWWEGTQIEPENGSSNNWNNYGFQFMETLAAFKKDIDSRGTYWC</sequence>
<keyword evidence="8" id="KW-0472">Membrane</keyword>
<dbReference type="PRINTS" id="PR01217">
    <property type="entry name" value="PRICHEXTENSN"/>
</dbReference>
<feature type="region of interest" description="Disordered" evidence="9">
    <location>
        <begin position="286"/>
        <end position="359"/>
    </location>
</feature>
<reference evidence="11" key="1">
    <citation type="submission" date="2023-08" db="EMBL/GenBank/DDBJ databases">
        <authorList>
            <person name="Audoor S."/>
            <person name="Bilcke G."/>
        </authorList>
    </citation>
    <scope>NUCLEOTIDE SEQUENCE</scope>
</reference>